<evidence type="ECO:0000313" key="4">
    <source>
        <dbReference type="Proteomes" id="UP000284706"/>
    </source>
</evidence>
<keyword evidence="2" id="KW-0732">Signal</keyword>
<feature type="compositionally biased region" description="Basic and acidic residues" evidence="1">
    <location>
        <begin position="631"/>
        <end position="653"/>
    </location>
</feature>
<evidence type="ECO:0000256" key="2">
    <source>
        <dbReference type="SAM" id="SignalP"/>
    </source>
</evidence>
<proteinExistence type="predicted"/>
<feature type="compositionally biased region" description="Basic and acidic residues" evidence="1">
    <location>
        <begin position="163"/>
        <end position="183"/>
    </location>
</feature>
<feature type="compositionally biased region" description="Polar residues" evidence="1">
    <location>
        <begin position="727"/>
        <end position="744"/>
    </location>
</feature>
<name>A0A409Y3W4_9AGAR</name>
<dbReference type="InParanoid" id="A0A409Y3W4"/>
<dbReference type="Gene3D" id="3.40.50.1820">
    <property type="entry name" value="alpha/beta hydrolase"/>
    <property type="match status" value="1"/>
</dbReference>
<organism evidence="3 4">
    <name type="scientific">Gymnopilus dilepis</name>
    <dbReference type="NCBI Taxonomy" id="231916"/>
    <lineage>
        <taxon>Eukaryota</taxon>
        <taxon>Fungi</taxon>
        <taxon>Dikarya</taxon>
        <taxon>Basidiomycota</taxon>
        <taxon>Agaricomycotina</taxon>
        <taxon>Agaricomycetes</taxon>
        <taxon>Agaricomycetidae</taxon>
        <taxon>Agaricales</taxon>
        <taxon>Agaricineae</taxon>
        <taxon>Hymenogastraceae</taxon>
        <taxon>Gymnopilus</taxon>
    </lineage>
</organism>
<dbReference type="OrthoDB" id="5592486at2759"/>
<feature type="region of interest" description="Disordered" evidence="1">
    <location>
        <begin position="676"/>
        <end position="762"/>
    </location>
</feature>
<evidence type="ECO:0000256" key="1">
    <source>
        <dbReference type="SAM" id="MobiDB-lite"/>
    </source>
</evidence>
<accession>A0A409Y3W4</accession>
<dbReference type="InterPro" id="IPR029058">
    <property type="entry name" value="AB_hydrolase_fold"/>
</dbReference>
<evidence type="ECO:0008006" key="5">
    <source>
        <dbReference type="Google" id="ProtNLM"/>
    </source>
</evidence>
<feature type="compositionally biased region" description="Polar residues" evidence="1">
    <location>
        <begin position="614"/>
        <end position="628"/>
    </location>
</feature>
<gene>
    <name evidence="3" type="ORF">CVT26_001768</name>
</gene>
<dbReference type="AlphaFoldDB" id="A0A409Y3W4"/>
<reference evidence="3 4" key="1">
    <citation type="journal article" date="2018" name="Evol. Lett.">
        <title>Horizontal gene cluster transfer increased hallucinogenic mushroom diversity.</title>
        <authorList>
            <person name="Reynolds H.T."/>
            <person name="Vijayakumar V."/>
            <person name="Gluck-Thaler E."/>
            <person name="Korotkin H.B."/>
            <person name="Matheny P.B."/>
            <person name="Slot J.C."/>
        </authorList>
    </citation>
    <scope>NUCLEOTIDE SEQUENCE [LARGE SCALE GENOMIC DNA]</scope>
    <source>
        <strain evidence="3 4">SRW20</strain>
    </source>
</reference>
<feature type="region of interest" description="Disordered" evidence="1">
    <location>
        <begin position="143"/>
        <end position="197"/>
    </location>
</feature>
<protein>
    <recommendedName>
        <fullName evidence="5">DUF676 domain-containing protein</fullName>
    </recommendedName>
</protein>
<feature type="region of interest" description="Disordered" evidence="1">
    <location>
        <begin position="604"/>
        <end position="653"/>
    </location>
</feature>
<evidence type="ECO:0000313" key="3">
    <source>
        <dbReference type="EMBL" id="PPQ97736.1"/>
    </source>
</evidence>
<feature type="compositionally biased region" description="Basic and acidic residues" evidence="1">
    <location>
        <begin position="690"/>
        <end position="705"/>
    </location>
</feature>
<feature type="chain" id="PRO_5019326010" description="DUF676 domain-containing protein" evidence="2">
    <location>
        <begin position="24"/>
        <end position="785"/>
    </location>
</feature>
<dbReference type="SUPFAM" id="SSF53474">
    <property type="entry name" value="alpha/beta-Hydrolases"/>
    <property type="match status" value="1"/>
</dbReference>
<dbReference type="PANTHER" id="PTHR11440">
    <property type="entry name" value="LECITHIN-CHOLESTEROL ACYLTRANSFERASE-RELATED"/>
    <property type="match status" value="1"/>
</dbReference>
<dbReference type="STRING" id="231916.A0A409Y3W4"/>
<dbReference type="Proteomes" id="UP000284706">
    <property type="component" value="Unassembled WGS sequence"/>
</dbReference>
<sequence>MSSVYFPAHVVVLFRRLVNVVSTLSISNQYVLQTQTPSDDAPRRSPSTTWNGLKDFANTSSRSSLDCLRSVEWPRWMHASHWNRGLLVLEDLEGVERTGRGQRHDRVTRNAITAESVLKATLNLPNWIPGNWSWPSFPFSTYQPELNPQPHDGEPPPSKPSKKTSETKKDPDPRKLPTKERFEPFNQEGRTTPPDTIHQLLANPALYDPVRTPRFPIVLCHGLYGFDSRGPSAFPSMRMHYWSNVLNILRGKVGAEVIVTSVPGTGSIAARAERLDEQLRLRAQGRGINFLAHSMGGLDCRHLISHIQPREYVPLSLTSVSTPHRGSPFMDWCADNIGIGKLRQQEKEMADLLKKRTQRDVEDFQTEIAEEDTYANSKQSSKPPKPKSKSPSETAFSLSLSSLPSSFITLLLSIVDSPAYANLRSSYLNDIFNPATPDDPSVKYWSVAGRMSAESVSVWHPFWLPKMVLDGSEEKERERLKRIWEEEHGGKEGGWGKDIPFWADEREWGNDGLVTVQSAKWGEFLGIMEGADHWEMRGARGIDFGVDLPAIPAIGLGSPIVSGKQMQSSQGDGWGFPDWTRFVGAWKKSKVDAEKAQETAGAIVQQKAGDNGPNGEQETVRVVSTSARPQEATKRETQSEKRKREQEQDDHVVKSATDSLSFVFDWLIERVPIPAPSQILGSSGGSKVTIEAKGKDGKVKAEAEARPSNPGSSDKEVGEAAVRYSVAMTSSPSKGNDGPSQQPPSEMKKRMDKEKKGRLKNELATKADLERFYVALSRKMYDEGL</sequence>
<feature type="signal peptide" evidence="2">
    <location>
        <begin position="1"/>
        <end position="23"/>
    </location>
</feature>
<keyword evidence="4" id="KW-1185">Reference proteome</keyword>
<feature type="region of interest" description="Disordered" evidence="1">
    <location>
        <begin position="367"/>
        <end position="395"/>
    </location>
</feature>
<comment type="caution">
    <text evidence="3">The sequence shown here is derived from an EMBL/GenBank/DDBJ whole genome shotgun (WGS) entry which is preliminary data.</text>
</comment>
<dbReference type="EMBL" id="NHYE01001206">
    <property type="protein sequence ID" value="PPQ97736.1"/>
    <property type="molecule type" value="Genomic_DNA"/>
</dbReference>
<feature type="compositionally biased region" description="Basic and acidic residues" evidence="1">
    <location>
        <begin position="746"/>
        <end position="762"/>
    </location>
</feature>